<evidence type="ECO:0000313" key="1">
    <source>
        <dbReference type="EMBL" id="EJW91913.1"/>
    </source>
</evidence>
<protein>
    <recommendedName>
        <fullName evidence="2">Resolvase HTH domain-containing protein</fullName>
    </recommendedName>
</protein>
<dbReference type="AlphaFoldDB" id="J9FBU9"/>
<gene>
    <name evidence="1" type="ORF">EVA_19979</name>
</gene>
<name>J9FBU9_9ZZZZ</name>
<accession>J9FBU9</accession>
<sequence length="70" mass="7943">MNQSFKTMATQPKKMNIIKQVLTGHKNGLSVRKMAEMYSMSPTTVQRYLRMANEDALGVDALLQLEDPEL</sequence>
<reference evidence="1" key="1">
    <citation type="journal article" date="2012" name="PLoS ONE">
        <title>Gene sets for utilization of primary and secondary nutrition supplies in the distal gut of endangered iberian lynx.</title>
        <authorList>
            <person name="Alcaide M."/>
            <person name="Messina E."/>
            <person name="Richter M."/>
            <person name="Bargiela R."/>
            <person name="Peplies J."/>
            <person name="Huws S.A."/>
            <person name="Newbold C.J."/>
            <person name="Golyshin P.N."/>
            <person name="Simon M.A."/>
            <person name="Lopez G."/>
            <person name="Yakimov M.M."/>
            <person name="Ferrer M."/>
        </authorList>
    </citation>
    <scope>NUCLEOTIDE SEQUENCE</scope>
</reference>
<organism evidence="1">
    <name type="scientific">gut metagenome</name>
    <dbReference type="NCBI Taxonomy" id="749906"/>
    <lineage>
        <taxon>unclassified sequences</taxon>
        <taxon>metagenomes</taxon>
        <taxon>organismal metagenomes</taxon>
    </lineage>
</organism>
<dbReference type="EMBL" id="AMCI01007865">
    <property type="protein sequence ID" value="EJW91913.1"/>
    <property type="molecule type" value="Genomic_DNA"/>
</dbReference>
<proteinExistence type="predicted"/>
<evidence type="ECO:0008006" key="2">
    <source>
        <dbReference type="Google" id="ProtNLM"/>
    </source>
</evidence>
<comment type="caution">
    <text evidence="1">The sequence shown here is derived from an EMBL/GenBank/DDBJ whole genome shotgun (WGS) entry which is preliminary data.</text>
</comment>
<feature type="non-terminal residue" evidence="1">
    <location>
        <position position="70"/>
    </location>
</feature>